<dbReference type="GO" id="GO:0006364">
    <property type="term" value="P:rRNA processing"/>
    <property type="evidence" value="ECO:0007669"/>
    <property type="project" value="InterPro"/>
</dbReference>
<feature type="region of interest" description="Disordered" evidence="7">
    <location>
        <begin position="54"/>
        <end position="74"/>
    </location>
</feature>
<dbReference type="Gene3D" id="3.10.50.40">
    <property type="match status" value="1"/>
</dbReference>
<dbReference type="Proteomes" id="UP001465755">
    <property type="component" value="Unassembled WGS sequence"/>
</dbReference>
<keyword evidence="4 5" id="KW-0413">Isomerase</keyword>
<feature type="domain" description="PpiC" evidence="8">
    <location>
        <begin position="84"/>
        <end position="159"/>
    </location>
</feature>
<evidence type="ECO:0000256" key="7">
    <source>
        <dbReference type="SAM" id="MobiDB-lite"/>
    </source>
</evidence>
<evidence type="ECO:0000256" key="6">
    <source>
        <dbReference type="RuleBase" id="RU363014"/>
    </source>
</evidence>
<keyword evidence="3 5" id="KW-0697">Rotamase</keyword>
<dbReference type="EMBL" id="JALJOQ010000208">
    <property type="protein sequence ID" value="KAK9789411.1"/>
    <property type="molecule type" value="Genomic_DNA"/>
</dbReference>
<dbReference type="AlphaFoldDB" id="A0AAW1NM07"/>
<dbReference type="SUPFAM" id="SSF54534">
    <property type="entry name" value="FKBP-like"/>
    <property type="match status" value="1"/>
</dbReference>
<evidence type="ECO:0000313" key="9">
    <source>
        <dbReference type="EMBL" id="KAK9789411.1"/>
    </source>
</evidence>
<keyword evidence="10" id="KW-1185">Reference proteome</keyword>
<comment type="catalytic activity">
    <reaction evidence="1 6">
        <text>[protein]-peptidylproline (omega=180) = [protein]-peptidylproline (omega=0)</text>
        <dbReference type="Rhea" id="RHEA:16237"/>
        <dbReference type="Rhea" id="RHEA-COMP:10747"/>
        <dbReference type="Rhea" id="RHEA-COMP:10748"/>
        <dbReference type="ChEBI" id="CHEBI:83833"/>
        <dbReference type="ChEBI" id="CHEBI:83834"/>
        <dbReference type="EC" id="5.2.1.8"/>
    </reaction>
</comment>
<comment type="similarity">
    <text evidence="2">Belongs to the PpiC/parvulin rotamase family. PIN4 subfamily.</text>
</comment>
<evidence type="ECO:0000256" key="3">
    <source>
        <dbReference type="ARBA" id="ARBA00023110"/>
    </source>
</evidence>
<evidence type="ECO:0000259" key="8">
    <source>
        <dbReference type="PROSITE" id="PS50198"/>
    </source>
</evidence>
<sequence length="161" mass="17595">MALQLCDITCADKPGGLGFPEGGHNTSDRLPERLQQRKRRWFVKRNIAKLPTASALKASAPGSEGSGDTSARGATLLSKGRWHRRVLEALTRIQAGEKFDQVAQQCSEDKARQGGDLGWKTRQDVVGAFAEAAFKLNVGEMTTAPIKTQFGYHLILCEGRK</sequence>
<dbReference type="EC" id="5.2.1.8" evidence="6"/>
<dbReference type="GO" id="GO:0003677">
    <property type="term" value="F:DNA binding"/>
    <property type="evidence" value="ECO:0007669"/>
    <property type="project" value="InterPro"/>
</dbReference>
<comment type="caution">
    <text evidence="9">The sequence shown here is derived from an EMBL/GenBank/DDBJ whole genome shotgun (WGS) entry which is preliminary data.</text>
</comment>
<evidence type="ECO:0000256" key="2">
    <source>
        <dbReference type="ARBA" id="ARBA00010242"/>
    </source>
</evidence>
<gene>
    <name evidence="9" type="ORF">WJX73_010454</name>
</gene>
<evidence type="ECO:0000313" key="10">
    <source>
        <dbReference type="Proteomes" id="UP001465755"/>
    </source>
</evidence>
<accession>A0AAW1NM07</accession>
<dbReference type="InterPro" id="IPR046357">
    <property type="entry name" value="PPIase_dom_sf"/>
</dbReference>
<dbReference type="PROSITE" id="PS50198">
    <property type="entry name" value="PPIC_PPIASE_2"/>
    <property type="match status" value="1"/>
</dbReference>
<dbReference type="GO" id="GO:0003755">
    <property type="term" value="F:peptidyl-prolyl cis-trans isomerase activity"/>
    <property type="evidence" value="ECO:0007669"/>
    <property type="project" value="UniProtKB-UniRule"/>
</dbReference>
<proteinExistence type="inferred from homology"/>
<dbReference type="InterPro" id="IPR043323">
    <property type="entry name" value="PIN4"/>
</dbReference>
<evidence type="ECO:0000256" key="4">
    <source>
        <dbReference type="ARBA" id="ARBA00023235"/>
    </source>
</evidence>
<dbReference type="PANTHER" id="PTHR45995">
    <property type="match status" value="1"/>
</dbReference>
<protein>
    <recommendedName>
        <fullName evidence="6">Peptidyl-prolyl cis-trans isomerase</fullName>
        <ecNumber evidence="6">5.2.1.8</ecNumber>
    </recommendedName>
</protein>
<organism evidence="9 10">
    <name type="scientific">Symbiochloris irregularis</name>
    <dbReference type="NCBI Taxonomy" id="706552"/>
    <lineage>
        <taxon>Eukaryota</taxon>
        <taxon>Viridiplantae</taxon>
        <taxon>Chlorophyta</taxon>
        <taxon>core chlorophytes</taxon>
        <taxon>Trebouxiophyceae</taxon>
        <taxon>Trebouxiales</taxon>
        <taxon>Trebouxiaceae</taxon>
        <taxon>Symbiochloris</taxon>
    </lineage>
</organism>
<evidence type="ECO:0000256" key="1">
    <source>
        <dbReference type="ARBA" id="ARBA00000971"/>
    </source>
</evidence>
<name>A0AAW1NM07_9CHLO</name>
<dbReference type="InterPro" id="IPR000297">
    <property type="entry name" value="PPIase_PpiC"/>
</dbReference>
<dbReference type="Pfam" id="PF00639">
    <property type="entry name" value="Rotamase"/>
    <property type="match status" value="1"/>
</dbReference>
<evidence type="ECO:0000256" key="5">
    <source>
        <dbReference type="PROSITE-ProRule" id="PRU00278"/>
    </source>
</evidence>
<reference evidence="9 10" key="1">
    <citation type="journal article" date="2024" name="Nat. Commun.">
        <title>Phylogenomics reveals the evolutionary origins of lichenization in chlorophyte algae.</title>
        <authorList>
            <person name="Puginier C."/>
            <person name="Libourel C."/>
            <person name="Otte J."/>
            <person name="Skaloud P."/>
            <person name="Haon M."/>
            <person name="Grisel S."/>
            <person name="Petersen M."/>
            <person name="Berrin J.G."/>
            <person name="Delaux P.M."/>
            <person name="Dal Grande F."/>
            <person name="Keller J."/>
        </authorList>
    </citation>
    <scope>NUCLEOTIDE SEQUENCE [LARGE SCALE GENOMIC DNA]</scope>
    <source>
        <strain evidence="9 10">SAG 2036</strain>
    </source>
</reference>